<feature type="coiled-coil region" evidence="1">
    <location>
        <begin position="420"/>
        <end position="482"/>
    </location>
</feature>
<evidence type="ECO:0000313" key="2">
    <source>
        <dbReference type="EMBL" id="ADN64214.1"/>
    </source>
</evidence>
<dbReference type="EMBL" id="GU108604">
    <property type="protein sequence ID" value="ADN64214.1"/>
    <property type="molecule type" value="Genomic_DNA"/>
</dbReference>
<geneLocation type="plasmid" evidence="2">
    <name>pGT231</name>
</geneLocation>
<keyword evidence="2" id="KW-0614">Plasmid</keyword>
<keyword evidence="1" id="KW-0175">Coiled coil</keyword>
<dbReference type="AlphaFoldDB" id="E2DQC7"/>
<evidence type="ECO:0000256" key="1">
    <source>
        <dbReference type="SAM" id="Coils"/>
    </source>
</evidence>
<name>E2DQC7_LIMR1</name>
<gene>
    <name evidence="2" type="ORF">LrpGT231_01</name>
</gene>
<proteinExistence type="predicted"/>
<protein>
    <submittedName>
        <fullName evidence="2">Uncharacterized protein</fullName>
    </submittedName>
</protein>
<accession>E2DQC7</accession>
<organism evidence="2">
    <name type="scientific">Limosilactobacillus reuteri subsp. rodentium (strain DSM 17509 / CIP 109821 / 100-23)</name>
    <name type="common">Lactobacillus reuteri</name>
    <dbReference type="NCBI Taxonomy" id="349123"/>
    <lineage>
        <taxon>Bacteria</taxon>
        <taxon>Bacillati</taxon>
        <taxon>Bacillota</taxon>
        <taxon>Bacilli</taxon>
        <taxon>Lactobacillales</taxon>
        <taxon>Lactobacillaceae</taxon>
        <taxon>Limosilactobacillus</taxon>
    </lineage>
</organism>
<reference evidence="2" key="1">
    <citation type="submission" date="2009-10" db="EMBL/GenBank/DDBJ databases">
        <title>pGT231, a novel plasmid harbored by Lactobacillus reuteri strain 100-23.</title>
        <authorList>
            <person name="Heng N.C.K."/>
            <person name="Walter J."/>
            <person name="Tannock G.W."/>
        </authorList>
    </citation>
    <scope>NUCLEOTIDE SEQUENCE</scope>
    <source>
        <strain evidence="2">100-23</strain>
        <plasmid evidence="2">pGT231</plasmid>
    </source>
</reference>
<sequence>MASVTLENSFQSTSMDMGSNHIKAHAKQHKYLQENEPLIETLTDNKQEDNSVKLALKYAQEKAGLRTPQSWFKYNQTLRKSRRKSSYLEYILSVSGTFRTAKQRRLANPKTNKKTREKISREMNAILSNDGVPLDGSLYYISNTEIYDSMTTQQLKKYRHFEAETFRKFFNSQTFKELNPQNIRSEIHYDESGALHLQTQDVWFHKDKRGRLSYAKRAMIKDALTKKYGSTEALQDRLDVLCGYHRYVEKKGKQIGANRADTMFYDFIEKHPKGHMGNSSKVNKDGTKRRFAYSKAERTTRLVELWRIEQMRELGKIAEETAKSMNITYHVDRTYQTDGVHLDSAAYIEHKKVHKKLSQQVQQGQMVNDVAKSVMSDLKKSYKELTNKEITAKSPLEVAKKLKQATQATKNEVTTNQSTIETQQTTISRQNEQLKAQQQQLQAIQHQRKNEQAEIKELKKQKMDLQTEIKKLQQQAKNAGLIVSQWIRRNWQQLESHFRDYARDMSSAQNERLFGGNEGKGDPYNAQRYEKRAKEGLLASFEHLENEEVERSGLSNAIRKSINKQNDNNLER</sequence>